<name>A0A0J7MNH1_LASNI</name>
<dbReference type="AlphaFoldDB" id="A0A0J7MNH1"/>
<evidence type="ECO:0000313" key="3">
    <source>
        <dbReference type="Proteomes" id="UP000036403"/>
    </source>
</evidence>
<accession>A0A0J7MNH1</accession>
<feature type="non-terminal residue" evidence="2">
    <location>
        <position position="1"/>
    </location>
</feature>
<dbReference type="GO" id="GO:0003676">
    <property type="term" value="F:nucleic acid binding"/>
    <property type="evidence" value="ECO:0007669"/>
    <property type="project" value="InterPro"/>
</dbReference>
<evidence type="ECO:0000256" key="1">
    <source>
        <dbReference type="ARBA" id="ARBA00004123"/>
    </source>
</evidence>
<dbReference type="PANTHER" id="PTHR47326">
    <property type="entry name" value="TRANSPOSABLE ELEMENT TC3 TRANSPOSASE-LIKE PROTEIN"/>
    <property type="match status" value="1"/>
</dbReference>
<sequence length="245" mass="28595">DLFNATYPDREPISKSTVERTVGRFQRTGVIKDAPRSGRPKNASNDEKALDVLLTVYDNPHTSVSRTAQENDISTTSVHRILKKHHYHPYKIHLVQELSEDDYDRRVEFCDTMMTRFADNRQFFNWICFSDEATFELNGSVNRQNMRYWADENPHWMRDSHTQYPQKVNVWAGIILNRIIGPFFIEGNINSQNYCNLLRNQVIPAIQDIAGEAFHNKRHNRMATEITRSDPIRLLLLGVFENKGL</sequence>
<dbReference type="PANTHER" id="PTHR47326:SF1">
    <property type="entry name" value="HTH PSQ-TYPE DOMAIN-CONTAINING PROTEIN"/>
    <property type="match status" value="1"/>
</dbReference>
<evidence type="ECO:0000313" key="2">
    <source>
        <dbReference type="EMBL" id="KMQ82140.1"/>
    </source>
</evidence>
<dbReference type="Gene3D" id="3.30.420.10">
    <property type="entry name" value="Ribonuclease H-like superfamily/Ribonuclease H"/>
    <property type="match status" value="1"/>
</dbReference>
<keyword evidence="3" id="KW-1185">Reference proteome</keyword>
<reference evidence="2 3" key="1">
    <citation type="submission" date="2015-04" db="EMBL/GenBank/DDBJ databases">
        <title>Lasius niger genome sequencing.</title>
        <authorList>
            <person name="Konorov E.A."/>
            <person name="Nikitin M.A."/>
            <person name="Kirill M.V."/>
            <person name="Chang P."/>
        </authorList>
    </citation>
    <scope>NUCLEOTIDE SEQUENCE [LARGE SCALE GENOMIC DNA]</scope>
    <source>
        <tissue evidence="2">Whole</tissue>
    </source>
</reference>
<proteinExistence type="predicted"/>
<comment type="caution">
    <text evidence="2">The sequence shown here is derived from an EMBL/GenBank/DDBJ whole genome shotgun (WGS) entry which is preliminary data.</text>
</comment>
<dbReference type="GO" id="GO:0005634">
    <property type="term" value="C:nucleus"/>
    <property type="evidence" value="ECO:0007669"/>
    <property type="project" value="UniProtKB-SubCell"/>
</dbReference>
<protein>
    <submittedName>
        <fullName evidence="2">Transposable element tc3 transposase</fullName>
    </submittedName>
</protein>
<dbReference type="Proteomes" id="UP000036403">
    <property type="component" value="Unassembled WGS sequence"/>
</dbReference>
<dbReference type="InterPro" id="IPR009057">
    <property type="entry name" value="Homeodomain-like_sf"/>
</dbReference>
<dbReference type="OrthoDB" id="9986793at2759"/>
<dbReference type="EMBL" id="LBMM01027988">
    <property type="protein sequence ID" value="KMQ82140.1"/>
    <property type="molecule type" value="Genomic_DNA"/>
</dbReference>
<dbReference type="PaxDb" id="67767-A0A0J7MNH1"/>
<dbReference type="SUPFAM" id="SSF46689">
    <property type="entry name" value="Homeodomain-like"/>
    <property type="match status" value="1"/>
</dbReference>
<dbReference type="STRING" id="67767.A0A0J7MNH1"/>
<dbReference type="InterPro" id="IPR036397">
    <property type="entry name" value="RNaseH_sf"/>
</dbReference>
<organism evidence="2 3">
    <name type="scientific">Lasius niger</name>
    <name type="common">Black garden ant</name>
    <dbReference type="NCBI Taxonomy" id="67767"/>
    <lineage>
        <taxon>Eukaryota</taxon>
        <taxon>Metazoa</taxon>
        <taxon>Ecdysozoa</taxon>
        <taxon>Arthropoda</taxon>
        <taxon>Hexapoda</taxon>
        <taxon>Insecta</taxon>
        <taxon>Pterygota</taxon>
        <taxon>Neoptera</taxon>
        <taxon>Endopterygota</taxon>
        <taxon>Hymenoptera</taxon>
        <taxon>Apocrita</taxon>
        <taxon>Aculeata</taxon>
        <taxon>Formicoidea</taxon>
        <taxon>Formicidae</taxon>
        <taxon>Formicinae</taxon>
        <taxon>Lasius</taxon>
        <taxon>Lasius</taxon>
    </lineage>
</organism>
<gene>
    <name evidence="2" type="ORF">RF55_24038</name>
</gene>
<comment type="subcellular location">
    <subcellularLocation>
        <location evidence="1">Nucleus</location>
    </subcellularLocation>
</comment>